<dbReference type="InterPro" id="IPR014804">
    <property type="entry name" value="Pet20-like"/>
</dbReference>
<dbReference type="EMBL" id="CP015054">
    <property type="protein sequence ID" value="QGN13801.1"/>
    <property type="molecule type" value="Genomic_DNA"/>
</dbReference>
<reference evidence="4 5" key="1">
    <citation type="submission" date="2016-03" db="EMBL/GenBank/DDBJ databases">
        <title>How can Kluyveromyces marxianus grow so fast - potential evolutionary course in Saccharomyces Complex revealed by comparative genomics.</title>
        <authorList>
            <person name="Mo W."/>
            <person name="Lu W."/>
            <person name="Yang X."/>
            <person name="Qi J."/>
            <person name="Lv H."/>
        </authorList>
    </citation>
    <scope>NUCLEOTIDE SEQUENCE [LARGE SCALE GENOMIC DNA]</scope>
    <source>
        <strain evidence="4 5">FIM1</strain>
    </source>
</reference>
<evidence type="ECO:0000256" key="2">
    <source>
        <dbReference type="ARBA" id="ARBA00023128"/>
    </source>
</evidence>
<organism evidence="4 5">
    <name type="scientific">Kluyveromyces marxianus</name>
    <name type="common">Yeast</name>
    <name type="synonym">Candida kefyr</name>
    <dbReference type="NCBI Taxonomy" id="4911"/>
    <lineage>
        <taxon>Eukaryota</taxon>
        <taxon>Fungi</taxon>
        <taxon>Dikarya</taxon>
        <taxon>Ascomycota</taxon>
        <taxon>Saccharomycotina</taxon>
        <taxon>Saccharomycetes</taxon>
        <taxon>Saccharomycetales</taxon>
        <taxon>Saccharomycetaceae</taxon>
        <taxon>Kluyveromyces</taxon>
    </lineage>
</organism>
<name>A0ABX6EQ89_KLUMA</name>
<feature type="compositionally biased region" description="Basic and acidic residues" evidence="3">
    <location>
        <begin position="56"/>
        <end position="81"/>
    </location>
</feature>
<comment type="subcellular location">
    <subcellularLocation>
        <location evidence="1">Mitochondrion</location>
    </subcellularLocation>
</comment>
<evidence type="ECO:0000313" key="4">
    <source>
        <dbReference type="EMBL" id="QGN13801.1"/>
    </source>
</evidence>
<keyword evidence="2" id="KW-0496">Mitochondrion</keyword>
<reference evidence="4 5" key="2">
    <citation type="submission" date="2019-11" db="EMBL/GenBank/DDBJ databases">
        <authorList>
            <person name="Lu H."/>
        </authorList>
    </citation>
    <scope>NUCLEOTIDE SEQUENCE [LARGE SCALE GENOMIC DNA]</scope>
    <source>
        <strain evidence="4 5">FIM1</strain>
    </source>
</reference>
<evidence type="ECO:0000256" key="3">
    <source>
        <dbReference type="SAM" id="MobiDB-lite"/>
    </source>
</evidence>
<gene>
    <name evidence="4" type="primary">MRX6</name>
    <name evidence="4" type="ORF">FIM1_447</name>
</gene>
<accession>A0ABX6EQ89</accession>
<dbReference type="Proteomes" id="UP000422736">
    <property type="component" value="Chromosome 1"/>
</dbReference>
<feature type="compositionally biased region" description="Low complexity" evidence="3">
    <location>
        <begin position="24"/>
        <end position="39"/>
    </location>
</feature>
<evidence type="ECO:0000313" key="5">
    <source>
        <dbReference type="Proteomes" id="UP000422736"/>
    </source>
</evidence>
<sequence length="495" mass="57397">MIHGLRSRFRVGIVNRVLSVQRYSSKSSTPNSSKPATSSEGAEGNENLASNGKSNEWGEKKEKVETKEAKEGADIRTEEKKVKGRRSYIVPQVPSTDYVPRADLETEGLFAGYKPLFLGNSPLETSRNDVLLDGLFSSIRKLKNAQINSESNTVEIDVSDMLDDLKKDNREYQKLHEKVPKIPWDASISGLVYNDQPFKGVPRSVVSKLKPFKLVKVEKKQPHREEELGKKIKLRFHGPRIKDEPTMVDLTQEAKKSRQNTNPSDLLMDSQSLHARNRYEASKVDFAYKFNFIEEDQRMFKHKVSKLTRLFAKEFMKVREIRLASDFKDNHLPLYIYIDYSGQSRVMLKRHLRRKMINYVSPLLMTLSHSYETKEQFEKFKGRVYSRIESISALLLEYIPSIRFKDPDVDCVISPSPVKGFGRIHWLKPTKRHNIFWGKNISNDYVFSLNYDVKVSRSGIRRMKYPVNLNTSSFDFAFSKWKCYDLIVDEPIESR</sequence>
<evidence type="ECO:0000256" key="1">
    <source>
        <dbReference type="ARBA" id="ARBA00004173"/>
    </source>
</evidence>
<feature type="region of interest" description="Disordered" evidence="3">
    <location>
        <begin position="22"/>
        <end position="85"/>
    </location>
</feature>
<dbReference type="Pfam" id="PF08692">
    <property type="entry name" value="Pet20"/>
    <property type="match status" value="1"/>
</dbReference>
<protein>
    <submittedName>
        <fullName evidence="4">YNL295W</fullName>
    </submittedName>
</protein>
<proteinExistence type="predicted"/>
<keyword evidence="5" id="KW-1185">Reference proteome</keyword>